<feature type="region of interest" description="Disordered" evidence="1">
    <location>
        <begin position="200"/>
        <end position="254"/>
    </location>
</feature>
<reference evidence="3 4" key="1">
    <citation type="submission" date="2014-04" db="EMBL/GenBank/DDBJ databases">
        <title>Evolutionary Origins and Diversification of the Mycorrhizal Mutualists.</title>
        <authorList>
            <consortium name="DOE Joint Genome Institute"/>
            <consortium name="Mycorrhizal Genomics Consortium"/>
            <person name="Kohler A."/>
            <person name="Kuo A."/>
            <person name="Nagy L.G."/>
            <person name="Floudas D."/>
            <person name="Copeland A."/>
            <person name="Barry K.W."/>
            <person name="Cichocki N."/>
            <person name="Veneault-Fourrey C."/>
            <person name="LaButti K."/>
            <person name="Lindquist E.A."/>
            <person name="Lipzen A."/>
            <person name="Lundell T."/>
            <person name="Morin E."/>
            <person name="Murat C."/>
            <person name="Riley R."/>
            <person name="Ohm R."/>
            <person name="Sun H."/>
            <person name="Tunlid A."/>
            <person name="Henrissat B."/>
            <person name="Grigoriev I.V."/>
            <person name="Hibbett D.S."/>
            <person name="Martin F."/>
        </authorList>
    </citation>
    <scope>NUCLEOTIDE SEQUENCE [LARGE SCALE GENOMIC DNA]</scope>
    <source>
        <strain evidence="3 4">FD-317 M1</strain>
    </source>
</reference>
<dbReference type="AlphaFoldDB" id="A0A0D0CLW9"/>
<dbReference type="Proteomes" id="UP000053593">
    <property type="component" value="Unassembled WGS sequence"/>
</dbReference>
<dbReference type="HOGENOM" id="CLU_715822_0_0_1"/>
<evidence type="ECO:0000256" key="2">
    <source>
        <dbReference type="SAM" id="Phobius"/>
    </source>
</evidence>
<accession>A0A0D0CLW9</accession>
<dbReference type="EMBL" id="KN834762">
    <property type="protein sequence ID" value="KIK63994.1"/>
    <property type="molecule type" value="Genomic_DNA"/>
</dbReference>
<organism evidence="3 4">
    <name type="scientific">Collybiopsis luxurians FD-317 M1</name>
    <dbReference type="NCBI Taxonomy" id="944289"/>
    <lineage>
        <taxon>Eukaryota</taxon>
        <taxon>Fungi</taxon>
        <taxon>Dikarya</taxon>
        <taxon>Basidiomycota</taxon>
        <taxon>Agaricomycotina</taxon>
        <taxon>Agaricomycetes</taxon>
        <taxon>Agaricomycetidae</taxon>
        <taxon>Agaricales</taxon>
        <taxon>Marasmiineae</taxon>
        <taxon>Omphalotaceae</taxon>
        <taxon>Collybiopsis</taxon>
        <taxon>Collybiopsis luxurians</taxon>
    </lineage>
</organism>
<evidence type="ECO:0000313" key="4">
    <source>
        <dbReference type="Proteomes" id="UP000053593"/>
    </source>
</evidence>
<evidence type="ECO:0000313" key="3">
    <source>
        <dbReference type="EMBL" id="KIK63994.1"/>
    </source>
</evidence>
<evidence type="ECO:0000256" key="1">
    <source>
        <dbReference type="SAM" id="MobiDB-lite"/>
    </source>
</evidence>
<proteinExistence type="predicted"/>
<keyword evidence="2" id="KW-1133">Transmembrane helix</keyword>
<dbReference type="OrthoDB" id="2019572at2759"/>
<feature type="transmembrane region" description="Helical" evidence="2">
    <location>
        <begin position="116"/>
        <end position="136"/>
    </location>
</feature>
<sequence>MLSMQKKRWYSAAEPLDDRTIALICGFVNGGYINRNTPIRTLNLRGAAEPTYEFYPASGRNLAVMYFLIKISHLNTEMPFGMSFGVWACCMPVLYDPNVPAAKRWSSAGFDTSRNYSFLLSVPLLVQILMSIILPANVHLGSASGSADGSATGNGDTQCFSGGVPHTTTIVGATVVVSVALKILGAVIVVVISRHRRARSNPSSAMQNISGASPFSLQGPSRHDYSIGPHGMSVELDPSLPSHSRSHSYLGRTLPSNDLAAHSAQESDGLRRRRGVLSISLPRTEQFPGKWRFDQSTAGAAQIKARWGRQRQGFVPVARPASDYFGPCALGLYFYSYITALVMVEQVMGSATLKYLASGDAGIRPRWKQSGSEIDIGFIEELTGDS</sequence>
<protein>
    <submittedName>
        <fullName evidence="3">Uncharacterized protein</fullName>
    </submittedName>
</protein>
<keyword evidence="4" id="KW-1185">Reference proteome</keyword>
<gene>
    <name evidence="3" type="ORF">GYMLUDRAFT_259049</name>
</gene>
<feature type="compositionally biased region" description="Polar residues" evidence="1">
    <location>
        <begin position="200"/>
        <end position="219"/>
    </location>
</feature>
<keyword evidence="2" id="KW-0812">Transmembrane</keyword>
<keyword evidence="2" id="KW-0472">Membrane</keyword>
<name>A0A0D0CLW9_9AGAR</name>
<feature type="transmembrane region" description="Helical" evidence="2">
    <location>
        <begin position="170"/>
        <end position="192"/>
    </location>
</feature>